<protein>
    <recommendedName>
        <fullName evidence="3">Beta-fructofuranosidase</fullName>
    </recommendedName>
</protein>
<reference evidence="1 2" key="1">
    <citation type="journal article" date="2024" name="Science">
        <title>Giant polyketide synthase enzymes in the biosynthesis of giant marine polyether toxins.</title>
        <authorList>
            <person name="Fallon T.R."/>
            <person name="Shende V.V."/>
            <person name="Wierzbicki I.H."/>
            <person name="Pendleton A.L."/>
            <person name="Watervoot N.F."/>
            <person name="Auber R.P."/>
            <person name="Gonzalez D.J."/>
            <person name="Wisecaver J.H."/>
            <person name="Moore B.S."/>
        </authorList>
    </citation>
    <scope>NUCLEOTIDE SEQUENCE [LARGE SCALE GENOMIC DNA]</scope>
    <source>
        <strain evidence="1 2">12B1</strain>
    </source>
</reference>
<dbReference type="EMBL" id="JBGBPQ010000020">
    <property type="protein sequence ID" value="KAL1504333.1"/>
    <property type="molecule type" value="Genomic_DNA"/>
</dbReference>
<evidence type="ECO:0008006" key="3">
    <source>
        <dbReference type="Google" id="ProtNLM"/>
    </source>
</evidence>
<name>A0AB34IRV0_PRYPA</name>
<gene>
    <name evidence="1" type="ORF">AB1Y20_010739</name>
</gene>
<organism evidence="1 2">
    <name type="scientific">Prymnesium parvum</name>
    <name type="common">Toxic golden alga</name>
    <dbReference type="NCBI Taxonomy" id="97485"/>
    <lineage>
        <taxon>Eukaryota</taxon>
        <taxon>Haptista</taxon>
        <taxon>Haptophyta</taxon>
        <taxon>Prymnesiophyceae</taxon>
        <taxon>Prymnesiales</taxon>
        <taxon>Prymnesiaceae</taxon>
        <taxon>Prymnesium</taxon>
    </lineage>
</organism>
<evidence type="ECO:0000313" key="1">
    <source>
        <dbReference type="EMBL" id="KAL1504333.1"/>
    </source>
</evidence>
<comment type="caution">
    <text evidence="1">The sequence shown here is derived from an EMBL/GenBank/DDBJ whole genome shotgun (WGS) entry which is preliminary data.</text>
</comment>
<evidence type="ECO:0000313" key="2">
    <source>
        <dbReference type="Proteomes" id="UP001515480"/>
    </source>
</evidence>
<sequence>MRGSGCLPLNHTTRALLSARAQPNGIELPPTWPPTGLDVADFVSRPPRATVQPPYLLRPPHTIRIDIGRQLFIDDFLVENHTLERQWHSAKIRSLSVLLPKAPWESSRGGRRTARPFGGGSLLDPRTQELKLWYRCGWRGATGKTCVATSRDGLHFTKPELKLPSREHNVVLESRHVEAFEVVYDAWAKPPRFVALRMEWMTGGKRVDEYKVYDSADGVQWQHRPDVHSGVMADRSSFFINPLRKRPHWIFSIRENLCSGGPSGHMRARRYWEIPHGRWLGKDRCCAYRPFLRSYFQCEKWSVGQPVPWFAVDRADCGFGQCDVYNLDGIAYESILLHGLAILWGPGNGGEMKNNSIHIGFSRDGFHISRPPPPGPGKLRVPFIATPRPFRNPRGKHVRISNLQLAQGSPIIAGDRLFFYFGYAMKEYSAPTPVLPAVHSNYVEATGLAVLRRDGFASFKPRHGTPNGRLTTRPLVFSGAHLFVNVILRENGKLRVEVLSDEAPRGRPLCGLSWPESSPLLGPLDKTSVLVPPWTSGVPLESVAGRRVRFRFNLVAGELFSFWVARDKRGSSGGFLGGGEFGKAQISDE</sequence>
<keyword evidence="2" id="KW-1185">Reference proteome</keyword>
<dbReference type="Proteomes" id="UP001515480">
    <property type="component" value="Unassembled WGS sequence"/>
</dbReference>
<proteinExistence type="predicted"/>
<accession>A0AB34IRV0</accession>
<dbReference type="AlphaFoldDB" id="A0AB34IRV0"/>